<dbReference type="Pfam" id="PF13302">
    <property type="entry name" value="Acetyltransf_3"/>
    <property type="match status" value="1"/>
</dbReference>
<accession>A0A0F9SHQ4</accession>
<dbReference type="InterPro" id="IPR016181">
    <property type="entry name" value="Acyl_CoA_acyltransferase"/>
</dbReference>
<organism evidence="2">
    <name type="scientific">marine sediment metagenome</name>
    <dbReference type="NCBI Taxonomy" id="412755"/>
    <lineage>
        <taxon>unclassified sequences</taxon>
        <taxon>metagenomes</taxon>
        <taxon>ecological metagenomes</taxon>
    </lineage>
</organism>
<dbReference type="PROSITE" id="PS51186">
    <property type="entry name" value="GNAT"/>
    <property type="match status" value="1"/>
</dbReference>
<proteinExistence type="predicted"/>
<dbReference type="PANTHER" id="PTHR43415">
    <property type="entry name" value="SPERMIDINE N(1)-ACETYLTRANSFERASE"/>
    <property type="match status" value="1"/>
</dbReference>
<sequence length="135" mass="15913">MLAWQNNPNINRGFYSRTRPLDWNTHCAWFRKRNSDWRTFLVLYETRPIGVVTIGQLDHWSPEIGYYLGEETLGGQGIGREMVRLGMEEIKLMGKEYCHTTVLKDNMKSIRLLKSLGFKYLGQARLNEIWMQKSL</sequence>
<gene>
    <name evidence="2" type="ORF">LCGC14_0773190</name>
</gene>
<dbReference type="SUPFAM" id="SSF55729">
    <property type="entry name" value="Acyl-CoA N-acyltransferases (Nat)"/>
    <property type="match status" value="1"/>
</dbReference>
<dbReference type="PANTHER" id="PTHR43415:SF3">
    <property type="entry name" value="GNAT-FAMILY ACETYLTRANSFERASE"/>
    <property type="match status" value="1"/>
</dbReference>
<feature type="domain" description="N-acetyltransferase" evidence="1">
    <location>
        <begin position="1"/>
        <end position="135"/>
    </location>
</feature>
<reference evidence="2" key="1">
    <citation type="journal article" date="2015" name="Nature">
        <title>Complex archaea that bridge the gap between prokaryotes and eukaryotes.</title>
        <authorList>
            <person name="Spang A."/>
            <person name="Saw J.H."/>
            <person name="Jorgensen S.L."/>
            <person name="Zaremba-Niedzwiedzka K."/>
            <person name="Martijn J."/>
            <person name="Lind A.E."/>
            <person name="van Eijk R."/>
            <person name="Schleper C."/>
            <person name="Guy L."/>
            <person name="Ettema T.J."/>
        </authorList>
    </citation>
    <scope>NUCLEOTIDE SEQUENCE</scope>
</reference>
<dbReference type="GO" id="GO:0016747">
    <property type="term" value="F:acyltransferase activity, transferring groups other than amino-acyl groups"/>
    <property type="evidence" value="ECO:0007669"/>
    <property type="project" value="InterPro"/>
</dbReference>
<dbReference type="AlphaFoldDB" id="A0A0F9SHQ4"/>
<evidence type="ECO:0000313" key="2">
    <source>
        <dbReference type="EMBL" id="KKN36496.1"/>
    </source>
</evidence>
<comment type="caution">
    <text evidence="2">The sequence shown here is derived from an EMBL/GenBank/DDBJ whole genome shotgun (WGS) entry which is preliminary data.</text>
</comment>
<name>A0A0F9SHQ4_9ZZZZ</name>
<dbReference type="Gene3D" id="3.40.630.30">
    <property type="match status" value="1"/>
</dbReference>
<protein>
    <recommendedName>
        <fullName evidence="1">N-acetyltransferase domain-containing protein</fullName>
    </recommendedName>
</protein>
<evidence type="ECO:0000259" key="1">
    <source>
        <dbReference type="PROSITE" id="PS51186"/>
    </source>
</evidence>
<dbReference type="InterPro" id="IPR000182">
    <property type="entry name" value="GNAT_dom"/>
</dbReference>
<dbReference type="EMBL" id="LAZR01001962">
    <property type="protein sequence ID" value="KKN36496.1"/>
    <property type="molecule type" value="Genomic_DNA"/>
</dbReference>